<proteinExistence type="predicted"/>
<comment type="caution">
    <text evidence="2">The sequence shown here is derived from an EMBL/GenBank/DDBJ whole genome shotgun (WGS) entry which is preliminary data.</text>
</comment>
<accession>A0AAW0YVU2</accession>
<feature type="compositionally biased region" description="Low complexity" evidence="1">
    <location>
        <begin position="56"/>
        <end position="65"/>
    </location>
</feature>
<sequence>MFVHLTPPLPPGPPFIHHRSFPSHHRSIFNTHSRSPLAPPNHIRRTSSLRDPPPGASGSPSPAASEPEEDEFMAHQTRSAGRRRIGRRKDERG</sequence>
<evidence type="ECO:0000313" key="2">
    <source>
        <dbReference type="EMBL" id="KAK8846842.1"/>
    </source>
</evidence>
<evidence type="ECO:0000313" key="3">
    <source>
        <dbReference type="Proteomes" id="UP001388673"/>
    </source>
</evidence>
<dbReference type="KEGG" id="kne:92183188"/>
<reference evidence="2 3" key="1">
    <citation type="journal article" date="2024" name="bioRxiv">
        <title>Comparative genomics of Cryptococcus and Kwoniella reveals pathogenesis evolution and contrasting karyotype dynamics via intercentromeric recombination or chromosome fusion.</title>
        <authorList>
            <person name="Coelho M.A."/>
            <person name="David-Palma M."/>
            <person name="Shea T."/>
            <person name="Bowers K."/>
            <person name="McGinley-Smith S."/>
            <person name="Mohammad A.W."/>
            <person name="Gnirke A."/>
            <person name="Yurkov A.M."/>
            <person name="Nowrousian M."/>
            <person name="Sun S."/>
            <person name="Cuomo C.A."/>
            <person name="Heitman J."/>
        </authorList>
    </citation>
    <scope>NUCLEOTIDE SEQUENCE [LARGE SCALE GENOMIC DNA]</scope>
    <source>
        <strain evidence="2 3">CBS 13917</strain>
    </source>
</reference>
<feature type="compositionally biased region" description="Basic residues" evidence="1">
    <location>
        <begin position="16"/>
        <end position="27"/>
    </location>
</feature>
<dbReference type="GeneID" id="92183188"/>
<feature type="region of interest" description="Disordered" evidence="1">
    <location>
        <begin position="1"/>
        <end position="93"/>
    </location>
</feature>
<protein>
    <submittedName>
        <fullName evidence="2">Uncharacterized protein</fullName>
    </submittedName>
</protein>
<organism evidence="2 3">
    <name type="scientific">Kwoniella newhampshirensis</name>
    <dbReference type="NCBI Taxonomy" id="1651941"/>
    <lineage>
        <taxon>Eukaryota</taxon>
        <taxon>Fungi</taxon>
        <taxon>Dikarya</taxon>
        <taxon>Basidiomycota</taxon>
        <taxon>Agaricomycotina</taxon>
        <taxon>Tremellomycetes</taxon>
        <taxon>Tremellales</taxon>
        <taxon>Cryptococcaceae</taxon>
        <taxon>Kwoniella</taxon>
    </lineage>
</organism>
<keyword evidence="3" id="KW-1185">Reference proteome</keyword>
<dbReference type="AlphaFoldDB" id="A0AAW0YVU2"/>
<evidence type="ECO:0000256" key="1">
    <source>
        <dbReference type="SAM" id="MobiDB-lite"/>
    </source>
</evidence>
<gene>
    <name evidence="2" type="ORF">IAR55_005930</name>
</gene>
<dbReference type="RefSeq" id="XP_066800792.1">
    <property type="nucleotide sequence ID" value="XM_066949019.1"/>
</dbReference>
<name>A0AAW0YVU2_9TREE</name>
<dbReference type="EMBL" id="JBCAWK010000011">
    <property type="protein sequence ID" value="KAK8846842.1"/>
    <property type="molecule type" value="Genomic_DNA"/>
</dbReference>
<dbReference type="Proteomes" id="UP001388673">
    <property type="component" value="Unassembled WGS sequence"/>
</dbReference>